<sequence>MLYVFLVFNISFGIVYYMWKQADKWKLETSTLTYEDFPEGFDEIKLFFISDIHKRSIPDEMIEFVKGKADLVLLGGDLMERGVPFDRVRKNIQQLKRIGPVYFVWGNNDYEVDYHQLDALLLDEGVIILDNTAVTFESKIGEKLILLGVDCPTNKRDNLPLALKDSEEGFKILMSHDPSIVDKIHIEDNIRLTVAGHTHGGQIRIGPFGLYEKGGIKELNETVLFVSNGYGTSALPLRLGAPAQVHLITITSS</sequence>
<dbReference type="EMBL" id="MJEH01000011">
    <property type="protein sequence ID" value="OEH93486.1"/>
    <property type="molecule type" value="Genomic_DNA"/>
</dbReference>
<dbReference type="InterPro" id="IPR029052">
    <property type="entry name" value="Metallo-depent_PP-like"/>
</dbReference>
<keyword evidence="3" id="KW-1185">Reference proteome</keyword>
<dbReference type="AlphaFoldDB" id="A0A1E5LHF9"/>
<dbReference type="GO" id="GO:0016020">
    <property type="term" value="C:membrane"/>
    <property type="evidence" value="ECO:0007669"/>
    <property type="project" value="GOC"/>
</dbReference>
<organism evidence="2 3">
    <name type="scientific">Bacillus solimangrovi</name>
    <dbReference type="NCBI Taxonomy" id="1305675"/>
    <lineage>
        <taxon>Bacteria</taxon>
        <taxon>Bacillati</taxon>
        <taxon>Bacillota</taxon>
        <taxon>Bacilli</taxon>
        <taxon>Bacillales</taxon>
        <taxon>Bacillaceae</taxon>
        <taxon>Bacillus</taxon>
    </lineage>
</organism>
<evidence type="ECO:0000313" key="2">
    <source>
        <dbReference type="EMBL" id="OEH93486.1"/>
    </source>
</evidence>
<evidence type="ECO:0000259" key="1">
    <source>
        <dbReference type="Pfam" id="PF00149"/>
    </source>
</evidence>
<dbReference type="InterPro" id="IPR004843">
    <property type="entry name" value="Calcineurin-like_PHP"/>
</dbReference>
<dbReference type="InterPro" id="IPR051158">
    <property type="entry name" value="Metallophosphoesterase_sf"/>
</dbReference>
<gene>
    <name evidence="2" type="ORF">BFG57_00380</name>
</gene>
<reference evidence="2 3" key="1">
    <citation type="submission" date="2016-08" db="EMBL/GenBank/DDBJ databases">
        <title>Genome of Bacillus solimangrovi GH2-4.</title>
        <authorList>
            <person name="Lim S."/>
            <person name="Kim B.-C."/>
        </authorList>
    </citation>
    <scope>NUCLEOTIDE SEQUENCE [LARGE SCALE GENOMIC DNA]</scope>
    <source>
        <strain evidence="2 3">GH2-4</strain>
    </source>
</reference>
<feature type="domain" description="Calcineurin-like phosphoesterase" evidence="1">
    <location>
        <begin position="45"/>
        <end position="200"/>
    </location>
</feature>
<accession>A0A1E5LHF9</accession>
<dbReference type="Proteomes" id="UP000095209">
    <property type="component" value="Unassembled WGS sequence"/>
</dbReference>
<name>A0A1E5LHF9_9BACI</name>
<dbReference type="STRING" id="1305675.BFG57_00380"/>
<protein>
    <submittedName>
        <fullName evidence="2">Metallophosphoesterase</fullName>
    </submittedName>
</protein>
<proteinExistence type="predicted"/>
<comment type="caution">
    <text evidence="2">The sequence shown here is derived from an EMBL/GenBank/DDBJ whole genome shotgun (WGS) entry which is preliminary data.</text>
</comment>
<dbReference type="PANTHER" id="PTHR31302:SF32">
    <property type="entry name" value="PHOSPHOESTERASE"/>
    <property type="match status" value="1"/>
</dbReference>
<dbReference type="Gene3D" id="3.60.21.10">
    <property type="match status" value="1"/>
</dbReference>
<dbReference type="Pfam" id="PF00149">
    <property type="entry name" value="Metallophos"/>
    <property type="match status" value="1"/>
</dbReference>
<dbReference type="RefSeq" id="WP_069716389.1">
    <property type="nucleotide sequence ID" value="NZ_MJEH01000011.1"/>
</dbReference>
<dbReference type="SUPFAM" id="SSF56300">
    <property type="entry name" value="Metallo-dependent phosphatases"/>
    <property type="match status" value="1"/>
</dbReference>
<dbReference type="PANTHER" id="PTHR31302">
    <property type="entry name" value="TRANSMEMBRANE PROTEIN WITH METALLOPHOSPHOESTERASE DOMAIN-RELATED"/>
    <property type="match status" value="1"/>
</dbReference>
<dbReference type="OrthoDB" id="9780884at2"/>
<dbReference type="GO" id="GO:0008758">
    <property type="term" value="F:UDP-2,3-diacylglucosamine hydrolase activity"/>
    <property type="evidence" value="ECO:0007669"/>
    <property type="project" value="TreeGrafter"/>
</dbReference>
<evidence type="ECO:0000313" key="3">
    <source>
        <dbReference type="Proteomes" id="UP000095209"/>
    </source>
</evidence>
<dbReference type="GO" id="GO:0009245">
    <property type="term" value="P:lipid A biosynthetic process"/>
    <property type="evidence" value="ECO:0007669"/>
    <property type="project" value="TreeGrafter"/>
</dbReference>